<dbReference type="RefSeq" id="WP_343968943.1">
    <property type="nucleotide sequence ID" value="NZ_BAAAHK010000007.1"/>
</dbReference>
<reference evidence="3" key="1">
    <citation type="journal article" date="2019" name="Int. J. Syst. Evol. Microbiol.">
        <title>The Global Catalogue of Microorganisms (GCM) 10K type strain sequencing project: providing services to taxonomists for standard genome sequencing and annotation.</title>
        <authorList>
            <consortium name="The Broad Institute Genomics Platform"/>
            <consortium name="The Broad Institute Genome Sequencing Center for Infectious Disease"/>
            <person name="Wu L."/>
            <person name="Ma J."/>
        </authorList>
    </citation>
    <scope>NUCLEOTIDE SEQUENCE [LARGE SCALE GENOMIC DNA]</scope>
    <source>
        <strain evidence="3">JCM 10977</strain>
    </source>
</reference>
<evidence type="ECO:0000313" key="3">
    <source>
        <dbReference type="Proteomes" id="UP001500542"/>
    </source>
</evidence>
<feature type="region of interest" description="Disordered" evidence="1">
    <location>
        <begin position="84"/>
        <end position="103"/>
    </location>
</feature>
<evidence type="ECO:0000256" key="1">
    <source>
        <dbReference type="SAM" id="MobiDB-lite"/>
    </source>
</evidence>
<evidence type="ECO:0000313" key="2">
    <source>
        <dbReference type="EMBL" id="GAA0939215.1"/>
    </source>
</evidence>
<keyword evidence="3" id="KW-1185">Reference proteome</keyword>
<organism evidence="2 3">
    <name type="scientific">Kribbella koreensis</name>
    <dbReference type="NCBI Taxonomy" id="57909"/>
    <lineage>
        <taxon>Bacteria</taxon>
        <taxon>Bacillati</taxon>
        <taxon>Actinomycetota</taxon>
        <taxon>Actinomycetes</taxon>
        <taxon>Propionibacteriales</taxon>
        <taxon>Kribbellaceae</taxon>
        <taxon>Kribbella</taxon>
    </lineage>
</organism>
<accession>A0ABP4ARH4</accession>
<protein>
    <submittedName>
        <fullName evidence="2">Uncharacterized protein</fullName>
    </submittedName>
</protein>
<proteinExistence type="predicted"/>
<gene>
    <name evidence="2" type="ORF">GCM10009554_28780</name>
</gene>
<dbReference type="EMBL" id="BAAAHK010000007">
    <property type="protein sequence ID" value="GAA0939215.1"/>
    <property type="molecule type" value="Genomic_DNA"/>
</dbReference>
<dbReference type="Proteomes" id="UP001500542">
    <property type="component" value="Unassembled WGS sequence"/>
</dbReference>
<sequence>MITDDSLARLAIAWEACQLAESARAAVTVEGDPLARAQEVLRAAERYAATVHAFTSRPHGGPAAPMSWRLPEAPEEAAEDLDDWVRRHADGEDPGPAPISGQL</sequence>
<name>A0ABP4ARH4_9ACTN</name>
<comment type="caution">
    <text evidence="2">The sequence shown here is derived from an EMBL/GenBank/DDBJ whole genome shotgun (WGS) entry which is preliminary data.</text>
</comment>